<sequence length="227" mass="25822">MQLKRLTWLFSALVVLLLLPTPIHAANKVTTQQAPFAGKIENYRYRNRTYQIPAAYLQYQNKQLALLTVSNDHKGHVMVVSYIGTGTSEQKFYRFTGQLRYFASLYELKDFMSAYNQRSGDYLAKTIYAATHAQPIINPDKKSLQFTTSPLLYQFEGMNQTTSHPIYKQNIKSYKKVHLTSLSDSALNLPQVNMLNSAGESAALYYQTADTSQIIVDPLGIFVRVDE</sequence>
<accession>A0A0R1F655</accession>
<keyword evidence="1" id="KW-0732">Signal</keyword>
<proteinExistence type="predicted"/>
<evidence type="ECO:0000313" key="2">
    <source>
        <dbReference type="EMBL" id="KRK14628.1"/>
    </source>
</evidence>
<feature type="signal peptide" evidence="1">
    <location>
        <begin position="1"/>
        <end position="25"/>
    </location>
</feature>
<name>A0A0R1F655_9LACO</name>
<evidence type="ECO:0000256" key="1">
    <source>
        <dbReference type="SAM" id="SignalP"/>
    </source>
</evidence>
<dbReference type="GeneID" id="65918128"/>
<reference evidence="2 3" key="1">
    <citation type="journal article" date="2015" name="Genome Announc.">
        <title>Expanding the biotechnology potential of lactobacilli through comparative genomics of 213 strains and associated genera.</title>
        <authorList>
            <person name="Sun Z."/>
            <person name="Harris H.M."/>
            <person name="McCann A."/>
            <person name="Guo C."/>
            <person name="Argimon S."/>
            <person name="Zhang W."/>
            <person name="Yang X."/>
            <person name="Jeffery I.B."/>
            <person name="Cooney J.C."/>
            <person name="Kagawa T.F."/>
            <person name="Liu W."/>
            <person name="Song Y."/>
            <person name="Salvetti E."/>
            <person name="Wrobel A."/>
            <person name="Rasinkangas P."/>
            <person name="Parkhill J."/>
            <person name="Rea M.C."/>
            <person name="O'Sullivan O."/>
            <person name="Ritari J."/>
            <person name="Douillard F.P."/>
            <person name="Paul Ross R."/>
            <person name="Yang R."/>
            <person name="Briner A.E."/>
            <person name="Felis G.E."/>
            <person name="de Vos W.M."/>
            <person name="Barrangou R."/>
            <person name="Klaenhammer T.R."/>
            <person name="Caufield P.W."/>
            <person name="Cui Y."/>
            <person name="Zhang H."/>
            <person name="O'Toole P.W."/>
        </authorList>
    </citation>
    <scope>NUCLEOTIDE SEQUENCE [LARGE SCALE GENOMIC DNA]</scope>
    <source>
        <strain evidence="2 3">DSM 20001</strain>
    </source>
</reference>
<dbReference type="PATRIC" id="fig|913848.6.peg.2311"/>
<dbReference type="AlphaFoldDB" id="A0A0R1F655"/>
<feature type="chain" id="PRO_5006403814" evidence="1">
    <location>
        <begin position="26"/>
        <end position="227"/>
    </location>
</feature>
<dbReference type="EMBL" id="AZCN01000073">
    <property type="protein sequence ID" value="KRK14628.1"/>
    <property type="molecule type" value="Genomic_DNA"/>
</dbReference>
<dbReference type="RefSeq" id="WP_010009166.1">
    <property type="nucleotide sequence ID" value="NZ_AZCN01000073.1"/>
</dbReference>
<comment type="caution">
    <text evidence="2">The sequence shown here is derived from an EMBL/GenBank/DDBJ whole genome shotgun (WGS) entry which is preliminary data.</text>
</comment>
<gene>
    <name evidence="2" type="ORF">FD22_GL002265</name>
</gene>
<dbReference type="Proteomes" id="UP000051181">
    <property type="component" value="Unassembled WGS sequence"/>
</dbReference>
<protein>
    <submittedName>
        <fullName evidence="2">Uncharacterized protein</fullName>
    </submittedName>
</protein>
<evidence type="ECO:0000313" key="3">
    <source>
        <dbReference type="Proteomes" id="UP000051181"/>
    </source>
</evidence>
<organism evidence="2 3">
    <name type="scientific">Loigolactobacillus coryniformis subsp. coryniformis KCTC 3167 = DSM 20001</name>
    <dbReference type="NCBI Taxonomy" id="913848"/>
    <lineage>
        <taxon>Bacteria</taxon>
        <taxon>Bacillati</taxon>
        <taxon>Bacillota</taxon>
        <taxon>Bacilli</taxon>
        <taxon>Lactobacillales</taxon>
        <taxon>Lactobacillaceae</taxon>
        <taxon>Loigolactobacillus</taxon>
    </lineage>
</organism>